<feature type="region of interest" description="Disordered" evidence="1">
    <location>
        <begin position="735"/>
        <end position="763"/>
    </location>
</feature>
<evidence type="ECO:0000313" key="3">
    <source>
        <dbReference type="Proteomes" id="UP000663852"/>
    </source>
</evidence>
<gene>
    <name evidence="2" type="ORF">EDS130_LOCUS17269</name>
</gene>
<feature type="region of interest" description="Disordered" evidence="1">
    <location>
        <begin position="1"/>
        <end position="83"/>
    </location>
</feature>
<reference evidence="2" key="1">
    <citation type="submission" date="2021-02" db="EMBL/GenBank/DDBJ databases">
        <authorList>
            <person name="Nowell W R."/>
        </authorList>
    </citation>
    <scope>NUCLEOTIDE SEQUENCE</scope>
</reference>
<organism evidence="2 3">
    <name type="scientific">Adineta ricciae</name>
    <name type="common">Rotifer</name>
    <dbReference type="NCBI Taxonomy" id="249248"/>
    <lineage>
        <taxon>Eukaryota</taxon>
        <taxon>Metazoa</taxon>
        <taxon>Spiralia</taxon>
        <taxon>Gnathifera</taxon>
        <taxon>Rotifera</taxon>
        <taxon>Eurotatoria</taxon>
        <taxon>Bdelloidea</taxon>
        <taxon>Adinetida</taxon>
        <taxon>Adinetidae</taxon>
        <taxon>Adineta</taxon>
    </lineage>
</organism>
<evidence type="ECO:0000256" key="1">
    <source>
        <dbReference type="SAM" id="MobiDB-lite"/>
    </source>
</evidence>
<sequence>MHREKRQDSVPKAKPADADAGTGVFETSENDTSQAVLANSVTAQMPAASDGAAANDHLPPETNSVNSAISSDHTAASDVAVQSPPPVAPAIATVAAPSDTATPAHGVNVPQLAVNSVVPSTDATAEADAGTSPNAVIPPLPPLMNVTPPPVVDKITGADTMIPLLPAVIPDAPLWSVSDVTTISTVASELDATKRIKRLKDGFRTDMAGISNLVHHLLPANDNLIVKHERALVMVFIMCCMWDGIMHEDLWRRYVASYSSRKTKAIIVNVCRQKHSAQNLDKCSQFMKHADAMRGDIYRKLPEATRNLLFPKVHEALERFSNSMQPVFEYENATYPFCRSVLISIWNPEAILICEEKYRLLLLNASDGGDSYENFQILSSRLIDVVASLLDAINFAWKNISDVQTTNKMPVPPEIISQDMKDMKDELLAYMDVVDTLLTRHLSEASVAYDECCSAMETDNSFDDYLANINHNFEFVIDHIYLCHKKLKKIHHSDPYLYFPCDFYYNQFQSAMKEREEYLEKYKGQKEAILHAFENAISSKQPQSAIIKAMGKMSRKYCNQHVFRLMYLPIRIWMCEKQIRDAIAQNGTELYQQYEKTISKPFRDIVLQDWKNLERAQQSFTLSNSTEIVSSQSSKNLFRPVTIITQSPSVEPLFSNPDSTYDPVIAAATLHIFATEHAHKKAPAPKAATGMACEDATEPGDVLLQKTQHKHEIVSKEPVQPVSQEPMQPVSKEAVQPVSKEPMQPVSKEAVQPVSKEPIQPVSKKWTGKVTQWSKHQHEVNGNAMLAHSSNETTKNRYNILQAIKSDNTASSICTFHQTLTILFVLSTLKVFF</sequence>
<dbReference type="AlphaFoldDB" id="A0A814KDD5"/>
<accession>A0A814KDD5</accession>
<dbReference type="Proteomes" id="UP000663852">
    <property type="component" value="Unassembled WGS sequence"/>
</dbReference>
<feature type="compositionally biased region" description="Polar residues" evidence="1">
    <location>
        <begin position="61"/>
        <end position="74"/>
    </location>
</feature>
<proteinExistence type="predicted"/>
<dbReference type="EMBL" id="CAJNOJ010000077">
    <property type="protein sequence ID" value="CAF1047879.1"/>
    <property type="molecule type" value="Genomic_DNA"/>
</dbReference>
<evidence type="ECO:0000313" key="2">
    <source>
        <dbReference type="EMBL" id="CAF1047879.1"/>
    </source>
</evidence>
<protein>
    <submittedName>
        <fullName evidence="2">Uncharacterized protein</fullName>
    </submittedName>
</protein>
<feature type="compositionally biased region" description="Basic and acidic residues" evidence="1">
    <location>
        <begin position="1"/>
        <end position="17"/>
    </location>
</feature>
<feature type="compositionally biased region" description="Polar residues" evidence="1">
    <location>
        <begin position="25"/>
        <end position="43"/>
    </location>
</feature>
<dbReference type="OrthoDB" id="10039397at2759"/>
<comment type="caution">
    <text evidence="2">The sequence shown here is derived from an EMBL/GenBank/DDBJ whole genome shotgun (WGS) entry which is preliminary data.</text>
</comment>
<name>A0A814KDD5_ADIRI</name>